<dbReference type="InterPro" id="IPR050427">
    <property type="entry name" value="Olfactory_Receptors"/>
</dbReference>
<keyword evidence="4" id="KW-1003">Cell membrane</keyword>
<evidence type="ECO:0000256" key="2">
    <source>
        <dbReference type="ARBA" id="ARBA00004651"/>
    </source>
</evidence>
<evidence type="ECO:0000256" key="1">
    <source>
        <dbReference type="ARBA" id="ARBA00003929"/>
    </source>
</evidence>
<comment type="function">
    <text evidence="1">Putative odorant or sperm cell receptor.</text>
</comment>
<keyword evidence="10" id="KW-0807">Transducer</keyword>
<dbReference type="AlphaFoldDB" id="A0A5N4CBD0"/>
<proteinExistence type="inferred from homology"/>
<keyword evidence="6 11" id="KW-1133">Transmembrane helix</keyword>
<keyword evidence="5 11" id="KW-0812">Transmembrane</keyword>
<dbReference type="GO" id="GO:0004930">
    <property type="term" value="F:G protein-coupled receptor activity"/>
    <property type="evidence" value="ECO:0007669"/>
    <property type="project" value="UniProtKB-KW"/>
</dbReference>
<accession>A0A5N4CBD0</accession>
<sequence length="129" mass="14440">MDTDILGLLVSLNRGMMRVAILLIFIMFCVAILCSLKSCGSQGQHRDFSTCGSHLMVVILFSVLCVFLYVRPVVTSSVDKAMAVTFTIVAPMLNPLVYTLRNTEMKNSIRKLDEARDLVQLLTYKNSFL</sequence>
<evidence type="ECO:0000256" key="9">
    <source>
        <dbReference type="ARBA" id="ARBA00023170"/>
    </source>
</evidence>
<comment type="subcellular location">
    <subcellularLocation>
        <location evidence="2">Cell membrane</location>
        <topology evidence="2">Multi-pass membrane protein</topology>
    </subcellularLocation>
</comment>
<evidence type="ECO:0000313" key="12">
    <source>
        <dbReference type="EMBL" id="KAB1256233.1"/>
    </source>
</evidence>
<keyword evidence="7" id="KW-0297">G-protein coupled receptor</keyword>
<keyword evidence="9 12" id="KW-0675">Receptor</keyword>
<dbReference type="Proteomes" id="UP000299084">
    <property type="component" value="Unassembled WGS sequence"/>
</dbReference>
<dbReference type="GO" id="GO:0004984">
    <property type="term" value="F:olfactory receptor activity"/>
    <property type="evidence" value="ECO:0007669"/>
    <property type="project" value="InterPro"/>
</dbReference>
<protein>
    <submittedName>
        <fullName evidence="12">Olfactory receptor 4C6</fullName>
    </submittedName>
</protein>
<dbReference type="SUPFAM" id="SSF81321">
    <property type="entry name" value="Family A G protein-coupled receptor-like"/>
    <property type="match status" value="1"/>
</dbReference>
<dbReference type="Pfam" id="PF13853">
    <property type="entry name" value="7tm_4"/>
    <property type="match status" value="1"/>
</dbReference>
<feature type="transmembrane region" description="Helical" evidence="11">
    <location>
        <begin position="81"/>
        <end position="100"/>
    </location>
</feature>
<evidence type="ECO:0000256" key="10">
    <source>
        <dbReference type="ARBA" id="ARBA00023224"/>
    </source>
</evidence>
<dbReference type="EMBL" id="JWIN03000030">
    <property type="protein sequence ID" value="KAB1256233.1"/>
    <property type="molecule type" value="Genomic_DNA"/>
</dbReference>
<evidence type="ECO:0000256" key="6">
    <source>
        <dbReference type="ARBA" id="ARBA00022989"/>
    </source>
</evidence>
<evidence type="ECO:0000256" key="5">
    <source>
        <dbReference type="ARBA" id="ARBA00022692"/>
    </source>
</evidence>
<evidence type="ECO:0000256" key="3">
    <source>
        <dbReference type="ARBA" id="ARBA00010663"/>
    </source>
</evidence>
<dbReference type="FunFam" id="1.10.1220.70:FF:000001">
    <property type="entry name" value="Olfactory receptor"/>
    <property type="match status" value="1"/>
</dbReference>
<dbReference type="PRINTS" id="PR00245">
    <property type="entry name" value="OLFACTORYR"/>
</dbReference>
<evidence type="ECO:0000256" key="4">
    <source>
        <dbReference type="ARBA" id="ARBA00022475"/>
    </source>
</evidence>
<keyword evidence="8 11" id="KW-0472">Membrane</keyword>
<organism evidence="12 13">
    <name type="scientific">Camelus dromedarius</name>
    <name type="common">Dromedary</name>
    <name type="synonym">Arabian camel</name>
    <dbReference type="NCBI Taxonomy" id="9838"/>
    <lineage>
        <taxon>Eukaryota</taxon>
        <taxon>Metazoa</taxon>
        <taxon>Chordata</taxon>
        <taxon>Craniata</taxon>
        <taxon>Vertebrata</taxon>
        <taxon>Euteleostomi</taxon>
        <taxon>Mammalia</taxon>
        <taxon>Eutheria</taxon>
        <taxon>Laurasiatheria</taxon>
        <taxon>Artiodactyla</taxon>
        <taxon>Tylopoda</taxon>
        <taxon>Camelidae</taxon>
        <taxon>Camelus</taxon>
    </lineage>
</organism>
<name>A0A5N4CBD0_CAMDR</name>
<gene>
    <name evidence="12" type="ORF">Cadr_000027773</name>
</gene>
<comment type="caution">
    <text evidence="12">The sequence shown here is derived from an EMBL/GenBank/DDBJ whole genome shotgun (WGS) entry which is preliminary data.</text>
</comment>
<dbReference type="Gene3D" id="1.20.1070.10">
    <property type="entry name" value="Rhodopsin 7-helix transmembrane proteins"/>
    <property type="match status" value="1"/>
</dbReference>
<dbReference type="GO" id="GO:0005886">
    <property type="term" value="C:plasma membrane"/>
    <property type="evidence" value="ECO:0007669"/>
    <property type="project" value="UniProtKB-SubCell"/>
</dbReference>
<evidence type="ECO:0000313" key="13">
    <source>
        <dbReference type="Proteomes" id="UP000299084"/>
    </source>
</evidence>
<comment type="similarity">
    <text evidence="3">Belongs to the G-protein coupled receptor 1 family.</text>
</comment>
<keyword evidence="13" id="KW-1185">Reference proteome</keyword>
<dbReference type="PANTHER" id="PTHR48002">
    <property type="entry name" value="OLFACTORY RECEPTOR"/>
    <property type="match status" value="1"/>
</dbReference>
<dbReference type="InterPro" id="IPR000725">
    <property type="entry name" value="Olfact_rcpt"/>
</dbReference>
<feature type="transmembrane region" description="Helical" evidence="11">
    <location>
        <begin position="16"/>
        <end position="36"/>
    </location>
</feature>
<reference evidence="12 13" key="1">
    <citation type="journal article" date="2019" name="Mol. Ecol. Resour.">
        <title>Improving Illumina assemblies with Hi-C and long reads: an example with the North African dromedary.</title>
        <authorList>
            <person name="Elbers J.P."/>
            <person name="Rogers M.F."/>
            <person name="Perelman P.L."/>
            <person name="Proskuryakova A.A."/>
            <person name="Serdyukova N.A."/>
            <person name="Johnson W.E."/>
            <person name="Horin P."/>
            <person name="Corander J."/>
            <person name="Murphy D."/>
            <person name="Burger P.A."/>
        </authorList>
    </citation>
    <scope>NUCLEOTIDE SEQUENCE [LARGE SCALE GENOMIC DNA]</scope>
    <source>
        <strain evidence="12">Drom800</strain>
        <tissue evidence="12">Blood</tissue>
    </source>
</reference>
<evidence type="ECO:0000256" key="11">
    <source>
        <dbReference type="SAM" id="Phobius"/>
    </source>
</evidence>
<evidence type="ECO:0000256" key="7">
    <source>
        <dbReference type="ARBA" id="ARBA00023040"/>
    </source>
</evidence>
<evidence type="ECO:0000256" key="8">
    <source>
        <dbReference type="ARBA" id="ARBA00023136"/>
    </source>
</evidence>
<feature type="transmembrane region" description="Helical" evidence="11">
    <location>
        <begin position="48"/>
        <end position="69"/>
    </location>
</feature>